<accession>A0A0H2RN79</accession>
<dbReference type="OrthoDB" id="3360032at2759"/>
<protein>
    <submittedName>
        <fullName evidence="3">Uncharacterized protein</fullName>
    </submittedName>
</protein>
<feature type="signal peptide" evidence="2">
    <location>
        <begin position="1"/>
        <end position="24"/>
    </location>
</feature>
<evidence type="ECO:0000256" key="2">
    <source>
        <dbReference type="SAM" id="SignalP"/>
    </source>
</evidence>
<dbReference type="AlphaFoldDB" id="A0A0H2RN79"/>
<feature type="transmembrane region" description="Helical" evidence="1">
    <location>
        <begin position="213"/>
        <end position="232"/>
    </location>
</feature>
<organism evidence="3 4">
    <name type="scientific">Schizopora paradoxa</name>
    <dbReference type="NCBI Taxonomy" id="27342"/>
    <lineage>
        <taxon>Eukaryota</taxon>
        <taxon>Fungi</taxon>
        <taxon>Dikarya</taxon>
        <taxon>Basidiomycota</taxon>
        <taxon>Agaricomycotina</taxon>
        <taxon>Agaricomycetes</taxon>
        <taxon>Hymenochaetales</taxon>
        <taxon>Schizoporaceae</taxon>
        <taxon>Schizopora</taxon>
    </lineage>
</organism>
<keyword evidence="1" id="KW-0472">Membrane</keyword>
<keyword evidence="4" id="KW-1185">Reference proteome</keyword>
<proteinExistence type="predicted"/>
<dbReference type="STRING" id="27342.A0A0H2RN79"/>
<dbReference type="EMBL" id="KQ086218">
    <property type="protein sequence ID" value="KLO06306.1"/>
    <property type="molecule type" value="Genomic_DNA"/>
</dbReference>
<evidence type="ECO:0000313" key="3">
    <source>
        <dbReference type="EMBL" id="KLO06306.1"/>
    </source>
</evidence>
<gene>
    <name evidence="3" type="ORF">SCHPADRAFT_693900</name>
</gene>
<dbReference type="Proteomes" id="UP000053477">
    <property type="component" value="Unassembled WGS sequence"/>
</dbReference>
<evidence type="ECO:0000313" key="4">
    <source>
        <dbReference type="Proteomes" id="UP000053477"/>
    </source>
</evidence>
<name>A0A0H2RN79_9AGAM</name>
<dbReference type="InParanoid" id="A0A0H2RN79"/>
<keyword evidence="1" id="KW-0812">Transmembrane</keyword>
<keyword evidence="2" id="KW-0732">Signal</keyword>
<evidence type="ECO:0000256" key="1">
    <source>
        <dbReference type="SAM" id="Phobius"/>
    </source>
</evidence>
<sequence length="260" mass="28939">MMHRTTQIAFSLLITLSLLLSALANTEIRNFDAIREDVDELGWLSLKFKELDWTGLDANTSESSFHVVSAPLGTPLSEVCQKIRGEETDSRSSRRCEHEVWIRLDLDDDAWSSFSKFTLRLSWPAFHSTDFDVEIFSSSEVLQLLGSSDSTIPRPDSWKSGSTRSTRKMFSRIRLVNTGVRNPSNPPVDNSSTKVPFTVKLEPLHFGVLPESVIPTIFAILLVSGTSFLFLVPRVLGAFECISSKAAEELSGGVDPKKTQ</sequence>
<reference evidence="3 4" key="1">
    <citation type="submission" date="2015-04" db="EMBL/GenBank/DDBJ databases">
        <title>Complete genome sequence of Schizopora paradoxa KUC8140, a cosmopolitan wood degrader in East Asia.</title>
        <authorList>
            <consortium name="DOE Joint Genome Institute"/>
            <person name="Min B."/>
            <person name="Park H."/>
            <person name="Jang Y."/>
            <person name="Kim J.-J."/>
            <person name="Kim K.H."/>
            <person name="Pangilinan J."/>
            <person name="Lipzen A."/>
            <person name="Riley R."/>
            <person name="Grigoriev I.V."/>
            <person name="Spatafora J.W."/>
            <person name="Choi I.-G."/>
        </authorList>
    </citation>
    <scope>NUCLEOTIDE SEQUENCE [LARGE SCALE GENOMIC DNA]</scope>
    <source>
        <strain evidence="3 4">KUC8140</strain>
    </source>
</reference>
<feature type="chain" id="PRO_5005201960" evidence="2">
    <location>
        <begin position="25"/>
        <end position="260"/>
    </location>
</feature>
<keyword evidence="1" id="KW-1133">Transmembrane helix</keyword>